<evidence type="ECO:0000256" key="4">
    <source>
        <dbReference type="ARBA" id="ARBA00023180"/>
    </source>
</evidence>
<keyword evidence="4" id="KW-0325">Glycoprotein</keyword>
<accession>A0A146RPW9</accession>
<dbReference type="PANTHER" id="PTHR12080">
    <property type="entry name" value="SIGNALING LYMPHOCYTIC ACTIVATION MOLECULE"/>
    <property type="match status" value="1"/>
</dbReference>
<dbReference type="InterPro" id="IPR015631">
    <property type="entry name" value="CD2/SLAM_rcpt"/>
</dbReference>
<keyword evidence="7" id="KW-0675">Receptor</keyword>
<feature type="region of interest" description="Disordered" evidence="5">
    <location>
        <begin position="374"/>
        <end position="419"/>
    </location>
</feature>
<organism evidence="7">
    <name type="scientific">Fundulus heteroclitus</name>
    <name type="common">Killifish</name>
    <name type="synonym">Mummichog</name>
    <dbReference type="NCBI Taxonomy" id="8078"/>
    <lineage>
        <taxon>Eukaryota</taxon>
        <taxon>Metazoa</taxon>
        <taxon>Chordata</taxon>
        <taxon>Craniata</taxon>
        <taxon>Vertebrata</taxon>
        <taxon>Euteleostomi</taxon>
        <taxon>Actinopterygii</taxon>
        <taxon>Neopterygii</taxon>
        <taxon>Teleostei</taxon>
        <taxon>Neoteleostei</taxon>
        <taxon>Acanthomorphata</taxon>
        <taxon>Ovalentaria</taxon>
        <taxon>Atherinomorphae</taxon>
        <taxon>Cyprinodontiformes</taxon>
        <taxon>Fundulidae</taxon>
        <taxon>Fundulus</taxon>
    </lineage>
</organism>
<dbReference type="EMBL" id="GCES01019767">
    <property type="protein sequence ID" value="JAR66556.1"/>
    <property type="molecule type" value="Transcribed_RNA"/>
</dbReference>
<keyword evidence="3 6" id="KW-0472">Membrane</keyword>
<evidence type="ECO:0000256" key="6">
    <source>
        <dbReference type="SAM" id="Phobius"/>
    </source>
</evidence>
<sequence length="419" mass="46890">NHVFVQTGKDLILNLTEAEIPQNASLWLWQFNNNALVTFSPHLSPVILDTGRIEVLEKKYNVKLKNLHKSHSGIYTAKSLLPREQILSEYNVTVQDPVSPVDLTINCTSSTSSHSILTATCRAEDFSINITLRCENKTCNQQGGDSRGVTTSGSSLHIYQLNKSVICNHSNQISWTESIKKIEDPCTKHGESRTHYEYMVFLILLLLIIVIIVIQKLTEYNVTVQDPVSPVDLSFNCTSSTSSYSILTMTCRAEGSSINITLRCEYQTCNQEGEESSGVTTSGSSLRIYQLNELAICKHSNQVSSTEYIKEIKDPCTKHEHRNHNWLIVCLILPPLVITLIICHRCRKAGNKVNVDNTIYALPEGMDQTHKLNETAEEEHLSPTTTYSTVGPSLTQKSSKTKTRTQPESVYAQIEKPST</sequence>
<proteinExistence type="predicted"/>
<evidence type="ECO:0000256" key="1">
    <source>
        <dbReference type="ARBA" id="ARBA00004370"/>
    </source>
</evidence>
<dbReference type="SUPFAM" id="SSF48726">
    <property type="entry name" value="Immunoglobulin"/>
    <property type="match status" value="1"/>
</dbReference>
<dbReference type="InterPro" id="IPR036179">
    <property type="entry name" value="Ig-like_dom_sf"/>
</dbReference>
<dbReference type="InterPro" id="IPR013783">
    <property type="entry name" value="Ig-like_fold"/>
</dbReference>
<dbReference type="EMBL" id="GCES01115877">
    <property type="protein sequence ID" value="JAQ70445.1"/>
    <property type="molecule type" value="Transcribed_RNA"/>
</dbReference>
<dbReference type="GO" id="GO:0016020">
    <property type="term" value="C:membrane"/>
    <property type="evidence" value="ECO:0007669"/>
    <property type="project" value="UniProtKB-SubCell"/>
</dbReference>
<evidence type="ECO:0000256" key="2">
    <source>
        <dbReference type="ARBA" id="ARBA00022729"/>
    </source>
</evidence>
<evidence type="ECO:0000313" key="7">
    <source>
        <dbReference type="EMBL" id="JAQ70445.1"/>
    </source>
</evidence>
<feature type="transmembrane region" description="Helical" evidence="6">
    <location>
        <begin position="326"/>
        <end position="343"/>
    </location>
</feature>
<evidence type="ECO:0000256" key="5">
    <source>
        <dbReference type="SAM" id="MobiDB-lite"/>
    </source>
</evidence>
<reference evidence="7" key="1">
    <citation type="submission" date="2015-01" db="EMBL/GenBank/DDBJ databases">
        <title>EvidentialGene: Evidence-directed Construction of Complete mRNA Transcriptomes without Genomes.</title>
        <authorList>
            <person name="Gilbert D.G."/>
        </authorList>
    </citation>
    <scope>NUCLEOTIDE SEQUENCE</scope>
</reference>
<evidence type="ECO:0000256" key="3">
    <source>
        <dbReference type="ARBA" id="ARBA00023136"/>
    </source>
</evidence>
<feature type="non-terminal residue" evidence="7">
    <location>
        <position position="1"/>
    </location>
</feature>
<keyword evidence="2" id="KW-0732">Signal</keyword>
<name>A0A146RPW9_FUNHE</name>
<keyword evidence="6" id="KW-1133">Transmembrane helix</keyword>
<dbReference type="AlphaFoldDB" id="A0A146RPW9"/>
<dbReference type="PANTHER" id="PTHR12080:SF80">
    <property type="entry name" value="IMMUNOGLOBULIN V-SET DOMAIN-CONTAINING PROTEIN"/>
    <property type="match status" value="1"/>
</dbReference>
<protein>
    <submittedName>
        <fullName evidence="7">CD2 family receptor</fullName>
    </submittedName>
    <submittedName>
        <fullName evidence="8">SLAM family member</fullName>
    </submittedName>
</protein>
<comment type="subcellular location">
    <subcellularLocation>
        <location evidence="1">Membrane</location>
    </subcellularLocation>
</comment>
<dbReference type="Gene3D" id="2.60.40.10">
    <property type="entry name" value="Immunoglobulins"/>
    <property type="match status" value="1"/>
</dbReference>
<evidence type="ECO:0000313" key="8">
    <source>
        <dbReference type="EMBL" id="JAR66556.1"/>
    </source>
</evidence>
<feature type="compositionally biased region" description="Polar residues" evidence="5">
    <location>
        <begin position="382"/>
        <end position="392"/>
    </location>
</feature>
<keyword evidence="6" id="KW-0812">Transmembrane</keyword>
<feature type="transmembrane region" description="Helical" evidence="6">
    <location>
        <begin position="198"/>
        <end position="217"/>
    </location>
</feature>